<dbReference type="NCBIfam" id="TIGR00478">
    <property type="entry name" value="tly"/>
    <property type="match status" value="1"/>
</dbReference>
<dbReference type="InterPro" id="IPR002877">
    <property type="entry name" value="RNA_MeTrfase_FtsJ_dom"/>
</dbReference>
<feature type="domain" description="RNA-binding S4" evidence="3">
    <location>
        <begin position="3"/>
        <end position="67"/>
    </location>
</feature>
<reference evidence="4" key="1">
    <citation type="submission" date="2015-10" db="EMBL/GenBank/DDBJ databases">
        <authorList>
            <person name="Gilbert D.G."/>
        </authorList>
    </citation>
    <scope>NUCLEOTIDE SEQUENCE</scope>
</reference>
<dbReference type="InterPro" id="IPR002942">
    <property type="entry name" value="S4_RNA-bd"/>
</dbReference>
<keyword evidence="1" id="KW-0694">RNA-binding</keyword>
<gene>
    <name evidence="4" type="ORF">MGWOODY_Hyp575</name>
</gene>
<dbReference type="Pfam" id="PF01479">
    <property type="entry name" value="S4"/>
    <property type="match status" value="1"/>
</dbReference>
<evidence type="ECO:0000256" key="1">
    <source>
        <dbReference type="ARBA" id="ARBA00022884"/>
    </source>
</evidence>
<dbReference type="SUPFAM" id="SSF53335">
    <property type="entry name" value="S-adenosyl-L-methionine-dependent methyltransferases"/>
    <property type="match status" value="1"/>
</dbReference>
<evidence type="ECO:0000256" key="2">
    <source>
        <dbReference type="ARBA" id="ARBA00029460"/>
    </source>
</evidence>
<keyword evidence="4" id="KW-0808">Transferase</keyword>
<dbReference type="AlphaFoldDB" id="A0A170PU92"/>
<dbReference type="InterPro" id="IPR047048">
    <property type="entry name" value="TlyA"/>
</dbReference>
<dbReference type="GO" id="GO:0003723">
    <property type="term" value="F:RNA binding"/>
    <property type="evidence" value="ECO:0007669"/>
    <property type="project" value="UniProtKB-KW"/>
</dbReference>
<keyword evidence="4" id="KW-0489">Methyltransferase</keyword>
<name>A0A170PU92_9ZZZZ</name>
<dbReference type="EMBL" id="CZQD01000042">
    <property type="protein sequence ID" value="CUS57466.1"/>
    <property type="molecule type" value="Genomic_DNA"/>
</dbReference>
<dbReference type="CDD" id="cd02440">
    <property type="entry name" value="AdoMet_MTases"/>
    <property type="match status" value="1"/>
</dbReference>
<organism evidence="4">
    <name type="scientific">hydrothermal vent metagenome</name>
    <dbReference type="NCBI Taxonomy" id="652676"/>
    <lineage>
        <taxon>unclassified sequences</taxon>
        <taxon>metagenomes</taxon>
        <taxon>ecological metagenomes</taxon>
    </lineage>
</organism>
<dbReference type="GO" id="GO:0032259">
    <property type="term" value="P:methylation"/>
    <property type="evidence" value="ECO:0007669"/>
    <property type="project" value="UniProtKB-KW"/>
</dbReference>
<dbReference type="GO" id="GO:0008168">
    <property type="term" value="F:methyltransferase activity"/>
    <property type="evidence" value="ECO:0007669"/>
    <property type="project" value="UniProtKB-KW"/>
</dbReference>
<evidence type="ECO:0000313" key="4">
    <source>
        <dbReference type="EMBL" id="CUS57466.1"/>
    </source>
</evidence>
<dbReference type="PROSITE" id="PS50889">
    <property type="entry name" value="S4"/>
    <property type="match status" value="1"/>
</dbReference>
<dbReference type="Gene3D" id="3.10.290.10">
    <property type="entry name" value="RNA-binding S4 domain"/>
    <property type="match status" value="1"/>
</dbReference>
<dbReference type="Pfam" id="PF01728">
    <property type="entry name" value="FtsJ"/>
    <property type="match status" value="1"/>
</dbReference>
<dbReference type="PANTHER" id="PTHR32319:SF0">
    <property type="entry name" value="BACTERIAL HEMOLYSIN-LIKE PROTEIN"/>
    <property type="match status" value="1"/>
</dbReference>
<dbReference type="InterPro" id="IPR029063">
    <property type="entry name" value="SAM-dependent_MTases_sf"/>
</dbReference>
<dbReference type="SUPFAM" id="SSF55174">
    <property type="entry name" value="Alpha-L RNA-binding motif"/>
    <property type="match status" value="1"/>
</dbReference>
<dbReference type="PIRSF" id="PIRSF005578">
    <property type="entry name" value="TlyA"/>
    <property type="match status" value="1"/>
</dbReference>
<accession>A0A170PU92</accession>
<evidence type="ECO:0000259" key="3">
    <source>
        <dbReference type="SMART" id="SM00363"/>
    </source>
</evidence>
<dbReference type="InterPro" id="IPR036986">
    <property type="entry name" value="S4_RNA-bd_sf"/>
</dbReference>
<dbReference type="SMART" id="SM00363">
    <property type="entry name" value="S4"/>
    <property type="match status" value="1"/>
</dbReference>
<dbReference type="Gene3D" id="3.40.50.150">
    <property type="entry name" value="Vaccinia Virus protein VP39"/>
    <property type="match status" value="1"/>
</dbReference>
<sequence length="242" mass="25260">MKDRADKLLVSLGLFDSRASARAAIEAGNVTAGGVVVTKPSQMLSRDDRIEAQPAHPYVSRGGLKLAHGLSAFGADPAGRVCLDIGASTGGFTDVLLRAGATHVVAVDVGRGQLHSSLSDEDGVTSLEAQDARTLTGEMLGDTPSLLVCDASFIALEKLLAVPLSLAAERAEIVGLFKPQFQVGRENIGKGGLVTDSEKADLAADVFAEWMAGQGWPIQSWTQSPITGGDGNAERLFYAVRT</sequence>
<comment type="similarity">
    <text evidence="2">Belongs to the TlyA family.</text>
</comment>
<dbReference type="InterPro" id="IPR004538">
    <property type="entry name" value="Hemolysin_A/TlyA"/>
</dbReference>
<protein>
    <submittedName>
        <fullName evidence="4">RNA binding methyltransferase FtsJ like</fullName>
    </submittedName>
</protein>
<proteinExistence type="inferred from homology"/>
<dbReference type="CDD" id="cd00165">
    <property type="entry name" value="S4"/>
    <property type="match status" value="1"/>
</dbReference>
<dbReference type="PANTHER" id="PTHR32319">
    <property type="entry name" value="BACTERIAL HEMOLYSIN-LIKE PROTEIN"/>
    <property type="match status" value="1"/>
</dbReference>